<comment type="caution">
    <text evidence="2">The sequence shown here is derived from an EMBL/GenBank/DDBJ whole genome shotgun (WGS) entry which is preliminary data.</text>
</comment>
<evidence type="ECO:0000256" key="1">
    <source>
        <dbReference type="SAM" id="MobiDB-lite"/>
    </source>
</evidence>
<proteinExistence type="predicted"/>
<keyword evidence="3" id="KW-1185">Reference proteome</keyword>
<dbReference type="EMBL" id="JAZGUE010000006">
    <property type="protein sequence ID" value="KAL2265216.1"/>
    <property type="molecule type" value="Genomic_DNA"/>
</dbReference>
<organism evidence="2 3">
    <name type="scientific">Remersonia thermophila</name>
    <dbReference type="NCBI Taxonomy" id="72144"/>
    <lineage>
        <taxon>Eukaryota</taxon>
        <taxon>Fungi</taxon>
        <taxon>Dikarya</taxon>
        <taxon>Ascomycota</taxon>
        <taxon>Pezizomycotina</taxon>
        <taxon>Sordariomycetes</taxon>
        <taxon>Sordariomycetidae</taxon>
        <taxon>Sordariales</taxon>
        <taxon>Sordariales incertae sedis</taxon>
        <taxon>Remersonia</taxon>
    </lineage>
</organism>
<reference evidence="2 3" key="1">
    <citation type="journal article" date="2024" name="Commun. Biol.">
        <title>Comparative genomic analysis of thermophilic fungi reveals convergent evolutionary adaptations and gene losses.</title>
        <authorList>
            <person name="Steindorff A.S."/>
            <person name="Aguilar-Pontes M.V."/>
            <person name="Robinson A.J."/>
            <person name="Andreopoulos B."/>
            <person name="LaButti K."/>
            <person name="Kuo A."/>
            <person name="Mondo S."/>
            <person name="Riley R."/>
            <person name="Otillar R."/>
            <person name="Haridas S."/>
            <person name="Lipzen A."/>
            <person name="Grimwood J."/>
            <person name="Schmutz J."/>
            <person name="Clum A."/>
            <person name="Reid I.D."/>
            <person name="Moisan M.C."/>
            <person name="Butler G."/>
            <person name="Nguyen T.T.M."/>
            <person name="Dewar K."/>
            <person name="Conant G."/>
            <person name="Drula E."/>
            <person name="Henrissat B."/>
            <person name="Hansel C."/>
            <person name="Singer S."/>
            <person name="Hutchinson M.I."/>
            <person name="de Vries R.P."/>
            <person name="Natvig D.O."/>
            <person name="Powell A.J."/>
            <person name="Tsang A."/>
            <person name="Grigoriev I.V."/>
        </authorList>
    </citation>
    <scope>NUCLEOTIDE SEQUENCE [LARGE SCALE GENOMIC DNA]</scope>
    <source>
        <strain evidence="2 3">ATCC 22073</strain>
    </source>
</reference>
<gene>
    <name evidence="2" type="ORF">VTJ83DRAFT_6316</name>
</gene>
<feature type="region of interest" description="Disordered" evidence="1">
    <location>
        <begin position="14"/>
        <end position="53"/>
    </location>
</feature>
<dbReference type="GeneID" id="98127658"/>
<protein>
    <submittedName>
        <fullName evidence="2">Uncharacterized protein</fullName>
    </submittedName>
</protein>
<name>A0ABR4D4C7_9PEZI</name>
<feature type="compositionally biased region" description="Basic and acidic residues" evidence="1">
    <location>
        <begin position="32"/>
        <end position="46"/>
    </location>
</feature>
<evidence type="ECO:0000313" key="2">
    <source>
        <dbReference type="EMBL" id="KAL2265216.1"/>
    </source>
</evidence>
<accession>A0ABR4D4C7</accession>
<sequence>MDLTRPNNTLTFASALAPYPKPPRTTNQSPHRPFEKASTRRPRIEVRPSTTQQSLRLSYAQRCDPTSCRVACTNSAPPQPARFDQHSSHQRVAFNLHFWVLSRNHNDRITIRAYQPRPRRLRHIGSSQAAAAQDQLAGHSPSGALPLRSLVVCAGTDRRSIHMRHPMHSMALCVQHAVQLPRPPNPHPHNLLRLPLQPFSIIRRCVGSRGPLLPSSKADTSRVFCFFSAAHGVQRHRLDGLFVYFGGVTRSLVFLSTHHIHETLRRHIGSDSPFKPARSMSSGITVHGALVPQRRGTELLSISSIAQPTFPFFSLFNGYGIWFLKCVKNRRAGKELISFFAYRDLRFTPVLFSVRWSSTSRGQTIQTTTTMTPLFFCHNTMFHSSCIPLSWVEAEDFFVSFAKGHERAPGWIQVVRRYPLWFRLLRCVQHNRYII</sequence>
<dbReference type="RefSeq" id="XP_070863943.1">
    <property type="nucleotide sequence ID" value="XM_071013014.1"/>
</dbReference>
<evidence type="ECO:0000313" key="3">
    <source>
        <dbReference type="Proteomes" id="UP001600064"/>
    </source>
</evidence>
<dbReference type="Proteomes" id="UP001600064">
    <property type="component" value="Unassembled WGS sequence"/>
</dbReference>